<dbReference type="Pfam" id="PF01381">
    <property type="entry name" value="HTH_3"/>
    <property type="match status" value="1"/>
</dbReference>
<feature type="domain" description="HTH cro/C1-type" evidence="1">
    <location>
        <begin position="17"/>
        <end position="76"/>
    </location>
</feature>
<evidence type="ECO:0000259" key="1">
    <source>
        <dbReference type="PROSITE" id="PS50943"/>
    </source>
</evidence>
<dbReference type="SMART" id="SM00530">
    <property type="entry name" value="HTH_XRE"/>
    <property type="match status" value="1"/>
</dbReference>
<keyword evidence="3" id="KW-1185">Reference proteome</keyword>
<protein>
    <submittedName>
        <fullName evidence="2">Helix-turn-helix transcriptional regulator</fullName>
    </submittedName>
</protein>
<dbReference type="EMBL" id="JACSNX010000016">
    <property type="protein sequence ID" value="MBM6851799.1"/>
    <property type="molecule type" value="Genomic_DNA"/>
</dbReference>
<dbReference type="Proteomes" id="UP000719500">
    <property type="component" value="Unassembled WGS sequence"/>
</dbReference>
<dbReference type="InterPro" id="IPR010982">
    <property type="entry name" value="Lambda_DNA-bd_dom_sf"/>
</dbReference>
<gene>
    <name evidence="2" type="ORF">H9X91_10180</name>
</gene>
<dbReference type="CDD" id="cd00093">
    <property type="entry name" value="HTH_XRE"/>
    <property type="match status" value="1"/>
</dbReference>
<comment type="caution">
    <text evidence="2">The sequence shown here is derived from an EMBL/GenBank/DDBJ whole genome shotgun (WGS) entry which is preliminary data.</text>
</comment>
<name>A0ABS2FW03_9FIRM</name>
<sequence>MKKIALHGSKNVIHAQLRRYRELRKLTQDQVAAKLQVMGVNIDQQALSRIEHNQRMVTDYEFACLCQVLQVSERDLLADFYNPAES</sequence>
<evidence type="ECO:0000313" key="3">
    <source>
        <dbReference type="Proteomes" id="UP000719500"/>
    </source>
</evidence>
<reference evidence="2 3" key="1">
    <citation type="journal article" date="2021" name="Sci. Rep.">
        <title>The distribution of antibiotic resistance genes in chicken gut microbiota commensals.</title>
        <authorList>
            <person name="Juricova H."/>
            <person name="Matiasovicova J."/>
            <person name="Kubasova T."/>
            <person name="Cejkova D."/>
            <person name="Rychlik I."/>
        </authorList>
    </citation>
    <scope>NUCLEOTIDE SEQUENCE [LARGE SCALE GENOMIC DNA]</scope>
    <source>
        <strain evidence="2 3">An411</strain>
    </source>
</reference>
<accession>A0ABS2FW03</accession>
<evidence type="ECO:0000313" key="2">
    <source>
        <dbReference type="EMBL" id="MBM6851799.1"/>
    </source>
</evidence>
<dbReference type="Gene3D" id="1.10.260.40">
    <property type="entry name" value="lambda repressor-like DNA-binding domains"/>
    <property type="match status" value="1"/>
</dbReference>
<dbReference type="PROSITE" id="PS50943">
    <property type="entry name" value="HTH_CROC1"/>
    <property type="match status" value="1"/>
</dbReference>
<dbReference type="InterPro" id="IPR001387">
    <property type="entry name" value="Cro/C1-type_HTH"/>
</dbReference>
<dbReference type="SUPFAM" id="SSF47413">
    <property type="entry name" value="lambda repressor-like DNA-binding domains"/>
    <property type="match status" value="1"/>
</dbReference>
<organism evidence="2 3">
    <name type="scientific">Oscillibacter valericigenes</name>
    <dbReference type="NCBI Taxonomy" id="351091"/>
    <lineage>
        <taxon>Bacteria</taxon>
        <taxon>Bacillati</taxon>
        <taxon>Bacillota</taxon>
        <taxon>Clostridia</taxon>
        <taxon>Eubacteriales</taxon>
        <taxon>Oscillospiraceae</taxon>
        <taxon>Oscillibacter</taxon>
    </lineage>
</organism>
<proteinExistence type="predicted"/>